<evidence type="ECO:0000256" key="3">
    <source>
        <dbReference type="ARBA" id="ARBA00007282"/>
    </source>
</evidence>
<comment type="caution">
    <text evidence="10">The sequence shown here is derived from an EMBL/GenBank/DDBJ whole genome shotgun (WGS) entry which is preliminary data.</text>
</comment>
<dbReference type="GO" id="GO:0016020">
    <property type="term" value="C:membrane"/>
    <property type="evidence" value="ECO:0007669"/>
    <property type="project" value="UniProtKB-SubCell"/>
</dbReference>
<evidence type="ECO:0000313" key="10">
    <source>
        <dbReference type="EMBL" id="PLW40542.1"/>
    </source>
</evidence>
<dbReference type="InterPro" id="IPR044851">
    <property type="entry name" value="Wax_synthase"/>
</dbReference>
<dbReference type="InterPro" id="IPR032805">
    <property type="entry name" value="Wax_synthase_dom"/>
</dbReference>
<dbReference type="EMBL" id="PGCJ01000180">
    <property type="protein sequence ID" value="PLW40542.1"/>
    <property type="molecule type" value="Genomic_DNA"/>
</dbReference>
<evidence type="ECO:0000256" key="6">
    <source>
        <dbReference type="ARBA" id="ARBA00022989"/>
    </source>
</evidence>
<keyword evidence="4" id="KW-0808">Transferase</keyword>
<dbReference type="AlphaFoldDB" id="A0A2N5US25"/>
<comment type="pathway">
    <text evidence="2">Secondary metabolite biosynthesis.</text>
</comment>
<evidence type="ECO:0000256" key="4">
    <source>
        <dbReference type="ARBA" id="ARBA00022679"/>
    </source>
</evidence>
<dbReference type="GO" id="GO:0006629">
    <property type="term" value="P:lipid metabolic process"/>
    <property type="evidence" value="ECO:0007669"/>
    <property type="project" value="InterPro"/>
</dbReference>
<dbReference type="Proteomes" id="UP000235388">
    <property type="component" value="Unassembled WGS sequence"/>
</dbReference>
<feature type="transmembrane region" description="Helical" evidence="8">
    <location>
        <begin position="353"/>
        <end position="375"/>
    </location>
</feature>
<organism evidence="10 11">
    <name type="scientific">Puccinia coronata f. sp. avenae</name>
    <dbReference type="NCBI Taxonomy" id="200324"/>
    <lineage>
        <taxon>Eukaryota</taxon>
        <taxon>Fungi</taxon>
        <taxon>Dikarya</taxon>
        <taxon>Basidiomycota</taxon>
        <taxon>Pucciniomycotina</taxon>
        <taxon>Pucciniomycetes</taxon>
        <taxon>Pucciniales</taxon>
        <taxon>Pucciniaceae</taxon>
        <taxon>Puccinia</taxon>
    </lineage>
</organism>
<keyword evidence="11" id="KW-1185">Reference proteome</keyword>
<evidence type="ECO:0000256" key="7">
    <source>
        <dbReference type="ARBA" id="ARBA00023136"/>
    </source>
</evidence>
<evidence type="ECO:0000256" key="1">
    <source>
        <dbReference type="ARBA" id="ARBA00004141"/>
    </source>
</evidence>
<evidence type="ECO:0000259" key="9">
    <source>
        <dbReference type="Pfam" id="PF13813"/>
    </source>
</evidence>
<dbReference type="STRING" id="200324.A0A2N5US25"/>
<keyword evidence="6 8" id="KW-1133">Transmembrane helix</keyword>
<dbReference type="OrthoDB" id="2496822at2759"/>
<keyword evidence="7 8" id="KW-0472">Membrane</keyword>
<feature type="transmembrane region" description="Helical" evidence="8">
    <location>
        <begin position="328"/>
        <end position="347"/>
    </location>
</feature>
<dbReference type="Pfam" id="PF13813">
    <property type="entry name" value="MBOAT_2"/>
    <property type="match status" value="1"/>
</dbReference>
<evidence type="ECO:0000256" key="5">
    <source>
        <dbReference type="ARBA" id="ARBA00022692"/>
    </source>
</evidence>
<evidence type="ECO:0000313" key="11">
    <source>
        <dbReference type="Proteomes" id="UP000235388"/>
    </source>
</evidence>
<dbReference type="PANTHER" id="PTHR31595">
    <property type="entry name" value="LONG-CHAIN-ALCOHOL O-FATTY-ACYLTRANSFERASE 3-RELATED"/>
    <property type="match status" value="1"/>
</dbReference>
<evidence type="ECO:0000256" key="2">
    <source>
        <dbReference type="ARBA" id="ARBA00005179"/>
    </source>
</evidence>
<sequence length="406" mass="45299">MFLSGARPPAAGPGLSGLAELLSDGPVRLIEFMPWETIVGLSPGRYFVGFRPPINITINQFPNVNRAKIIILDVLQFDLRVPLSIVSAIWWVCYPFTFIEEPRSTSVATNIGHCLVSIHILSKCLDWGLFSGPQSRRKFITSSDRPGGEWVPTEKNSKSQPSLGALAGHVFSQFTSIRGLQYPWGQFSQINQNTWQHDLVRLVTCQIYSVAVVTGMLYIKIQELPSIPITQYYGWHESIPSPTVGCLVRFLATTVVMTCVCVVFETVNLSFTMLAHLTHPIVCQLGLPEVLCEFTNPIYYPPLFNNLSSFSSLSEFWGRCWHQIFRRFFLVVGVFPLTGVARGLGVSTKSQKIIGLMAAFLASGSMHAFQFYLMADSTTSTGTARFWDSFAIISLNHTNYCLFSSH</sequence>
<dbReference type="GO" id="GO:0008374">
    <property type="term" value="F:O-acyltransferase activity"/>
    <property type="evidence" value="ECO:0007669"/>
    <property type="project" value="InterPro"/>
</dbReference>
<accession>A0A2N5US25</accession>
<keyword evidence="5 8" id="KW-0812">Transmembrane</keyword>
<dbReference type="PANTHER" id="PTHR31595:SF57">
    <property type="entry name" value="OS04G0481900 PROTEIN"/>
    <property type="match status" value="1"/>
</dbReference>
<proteinExistence type="inferred from homology"/>
<comment type="subcellular location">
    <subcellularLocation>
        <location evidence="1">Membrane</location>
        <topology evidence="1">Multi-pass membrane protein</topology>
    </subcellularLocation>
</comment>
<reference evidence="10 11" key="1">
    <citation type="submission" date="2017-11" db="EMBL/GenBank/DDBJ databases">
        <title>De novo assembly and phasing of dikaryotic genomes from two isolates of Puccinia coronata f. sp. avenae, the causal agent of oat crown rust.</title>
        <authorList>
            <person name="Miller M.E."/>
            <person name="Zhang Y."/>
            <person name="Omidvar V."/>
            <person name="Sperschneider J."/>
            <person name="Schwessinger B."/>
            <person name="Raley C."/>
            <person name="Palmer J.M."/>
            <person name="Garnica D."/>
            <person name="Upadhyaya N."/>
            <person name="Rathjen J."/>
            <person name="Taylor J.M."/>
            <person name="Park R.F."/>
            <person name="Dodds P.N."/>
            <person name="Hirsch C.D."/>
            <person name="Kianian S.F."/>
            <person name="Figueroa M."/>
        </authorList>
    </citation>
    <scope>NUCLEOTIDE SEQUENCE [LARGE SCALE GENOMIC DNA]</scope>
    <source>
        <strain evidence="10">12NC29</strain>
    </source>
</reference>
<gene>
    <name evidence="10" type="ORF">PCANC_16773</name>
</gene>
<evidence type="ECO:0000256" key="8">
    <source>
        <dbReference type="SAM" id="Phobius"/>
    </source>
</evidence>
<name>A0A2N5US25_9BASI</name>
<protein>
    <recommendedName>
        <fullName evidence="9">Wax synthase domain-containing protein</fullName>
    </recommendedName>
</protein>
<feature type="domain" description="Wax synthase" evidence="9">
    <location>
        <begin position="300"/>
        <end position="383"/>
    </location>
</feature>
<comment type="similarity">
    <text evidence="3">Belongs to the wax synthase family.</text>
</comment>